<evidence type="ECO:0000313" key="4">
    <source>
        <dbReference type="Proteomes" id="UP000654075"/>
    </source>
</evidence>
<dbReference type="EMBL" id="CAJNNW010033970">
    <property type="protein sequence ID" value="CAE8721117.1"/>
    <property type="molecule type" value="Genomic_DNA"/>
</dbReference>
<feature type="compositionally biased region" description="Polar residues" evidence="1">
    <location>
        <begin position="1"/>
        <end position="20"/>
    </location>
</feature>
<evidence type="ECO:0000313" key="3">
    <source>
        <dbReference type="EMBL" id="CAE8721117.1"/>
    </source>
</evidence>
<dbReference type="AlphaFoldDB" id="A0A813EP86"/>
<feature type="region of interest" description="Disordered" evidence="1">
    <location>
        <begin position="1"/>
        <end position="46"/>
    </location>
</feature>
<protein>
    <submittedName>
        <fullName evidence="2">Uncharacterized protein</fullName>
    </submittedName>
</protein>
<dbReference type="Proteomes" id="UP000626109">
    <property type="component" value="Unassembled WGS sequence"/>
</dbReference>
<gene>
    <name evidence="2" type="ORF">PGLA1383_LOCUS22062</name>
    <name evidence="3" type="ORF">PGLA2088_LOCUS41733</name>
</gene>
<dbReference type="Proteomes" id="UP000654075">
    <property type="component" value="Unassembled WGS sequence"/>
</dbReference>
<evidence type="ECO:0000313" key="2">
    <source>
        <dbReference type="EMBL" id="CAE8603828.1"/>
    </source>
</evidence>
<feature type="non-terminal residue" evidence="2">
    <location>
        <position position="125"/>
    </location>
</feature>
<feature type="region of interest" description="Disordered" evidence="1">
    <location>
        <begin position="90"/>
        <end position="109"/>
    </location>
</feature>
<comment type="caution">
    <text evidence="2">The sequence shown here is derived from an EMBL/GenBank/DDBJ whole genome shotgun (WGS) entry which is preliminary data.</text>
</comment>
<proteinExistence type="predicted"/>
<reference evidence="2" key="1">
    <citation type="submission" date="2021-02" db="EMBL/GenBank/DDBJ databases">
        <authorList>
            <person name="Dougan E. K."/>
            <person name="Rhodes N."/>
            <person name="Thang M."/>
            <person name="Chan C."/>
        </authorList>
    </citation>
    <scope>NUCLEOTIDE SEQUENCE</scope>
</reference>
<organism evidence="2 4">
    <name type="scientific">Polarella glacialis</name>
    <name type="common">Dinoflagellate</name>
    <dbReference type="NCBI Taxonomy" id="89957"/>
    <lineage>
        <taxon>Eukaryota</taxon>
        <taxon>Sar</taxon>
        <taxon>Alveolata</taxon>
        <taxon>Dinophyceae</taxon>
        <taxon>Suessiales</taxon>
        <taxon>Suessiaceae</taxon>
        <taxon>Polarella</taxon>
    </lineage>
</organism>
<name>A0A813EP86_POLGL</name>
<keyword evidence="4" id="KW-1185">Reference proteome</keyword>
<evidence type="ECO:0000256" key="1">
    <source>
        <dbReference type="SAM" id="MobiDB-lite"/>
    </source>
</evidence>
<dbReference type="EMBL" id="CAJNNV010015834">
    <property type="protein sequence ID" value="CAE8603828.1"/>
    <property type="molecule type" value="Genomic_DNA"/>
</dbReference>
<sequence>MARPVTPSQAYQETQGQLQVPGSVPPKPASPRGSKGSSGSGSGSLDAACAEIAREVSQLMQKHRHELNGQMQRHQDEVQIVLGARLREYSSSEKPANIEQRSTKSKFDPRDAGIEEAEAAHIRKF</sequence>
<accession>A0A813EP86</accession>